<dbReference type="AlphaFoldDB" id="A0A7V4XTS3"/>
<proteinExistence type="predicted"/>
<dbReference type="GO" id="GO:0000272">
    <property type="term" value="P:polysaccharide catabolic process"/>
    <property type="evidence" value="ECO:0007669"/>
    <property type="project" value="TreeGrafter"/>
</dbReference>
<comment type="caution">
    <text evidence="2">The sequence shown here is derived from an EMBL/GenBank/DDBJ whole genome shotgun (WGS) entry which is preliminary data.</text>
</comment>
<dbReference type="EMBL" id="DTKL01000062">
    <property type="protein sequence ID" value="HGY95002.1"/>
    <property type="molecule type" value="Genomic_DNA"/>
</dbReference>
<feature type="signal peptide" evidence="1">
    <location>
        <begin position="1"/>
        <end position="16"/>
    </location>
</feature>
<evidence type="ECO:0000256" key="1">
    <source>
        <dbReference type="SAM" id="SignalP"/>
    </source>
</evidence>
<keyword evidence="1" id="KW-0732">Signal</keyword>
<dbReference type="Gene3D" id="2.60.40.1180">
    <property type="entry name" value="Golgi alpha-mannosidase II"/>
    <property type="match status" value="1"/>
</dbReference>
<dbReference type="PANTHER" id="PTHR43576">
    <property type="entry name" value="ALPHA-L-ARABINOFURANOSIDASE C-RELATED"/>
    <property type="match status" value="1"/>
</dbReference>
<dbReference type="Gene3D" id="3.20.20.80">
    <property type="entry name" value="Glycosidases"/>
    <property type="match status" value="1"/>
</dbReference>
<dbReference type="SUPFAM" id="SSF51445">
    <property type="entry name" value="(Trans)glycosidases"/>
    <property type="match status" value="1"/>
</dbReference>
<dbReference type="InterPro" id="IPR013780">
    <property type="entry name" value="Glyco_hydro_b"/>
</dbReference>
<feature type="chain" id="PRO_5031499534" description="CBM-cenC domain-containing protein" evidence="1">
    <location>
        <begin position="17"/>
        <end position="785"/>
    </location>
</feature>
<evidence type="ECO:0000313" key="2">
    <source>
        <dbReference type="EMBL" id="HGY95002.1"/>
    </source>
</evidence>
<dbReference type="InterPro" id="IPR017853">
    <property type="entry name" value="GH"/>
</dbReference>
<sequence>MALLLAIAAAAAMAFAGVHWHGLDVARAGRGTHSNDGGVTRIDLTGRVLRPQVERFGINLGNQTFYDSGQMMRNLIFRNPGFEGARYRSIVRCVEATATTCTASRPDAAWTPGFWTGARFRALNGSAAGTVAVMQPPSRNNPRRGMVLTFAAPAPLHAGDYLVLNKAFPGDPTAGWWTQATGGASFAAEFHDLAPGSPGRQALRILADGPGQSATLSSYFDSTAGHTFVLLDGAYTLRFRARGLSPHAHLAVSVARGTLPAYLQCNLTLSSQWKSYTLAFSAHEVDIAPATAALSFYVEHSDVLLDDVSLEKAGPQAAANPTAFRTSVVAALQQLHPGVLRYMATGAELGSTLANLLAPPFARERTGYSAWSLDDPAIPMGLGEFLTLCETVHADPWITLPSATSDEEGRELIEYLSGPITSPWGKLRRLVHHPAPWTSAFVRIHLELGNETWNSGFAGESITDPHAYGQRATSFFRTLRAAPGFSAGKFDLILGGQADYPARNAHILAAASQFDTFAIAPYLMRSLSDTATPEATYAPLLAQPQGMEQPGGEVASAARLAATRHAALSVYEVNLHTTEGSASQPVLARFPASAAAGLAVADHLLRMQRDAGVRNALLFSLPQFEYRRNDGKLVPLWGTVVDMGVTNRKRPQFLTTELANLAIGNEPAQETEARMEGGGPMLTIHSANGPVDLTHAQLLDAFAFRSAHHHALVLFNLDLSRAHTVELTGPQAPKAGESAEISRLTASQPGLTNEQSSMVTIQATHMVTLSNKVTLPALSMTVLRW</sequence>
<reference evidence="2" key="1">
    <citation type="journal article" date="2020" name="mSystems">
        <title>Genome- and Community-Level Interaction Insights into Carbon Utilization and Element Cycling Functions of Hydrothermarchaeota in Hydrothermal Sediment.</title>
        <authorList>
            <person name="Zhou Z."/>
            <person name="Liu Y."/>
            <person name="Xu W."/>
            <person name="Pan J."/>
            <person name="Luo Z.H."/>
            <person name="Li M."/>
        </authorList>
    </citation>
    <scope>NUCLEOTIDE SEQUENCE [LARGE SCALE GENOMIC DNA]</scope>
    <source>
        <strain evidence="2">SpSt-855</strain>
    </source>
</reference>
<dbReference type="SUPFAM" id="SSF49785">
    <property type="entry name" value="Galactose-binding domain-like"/>
    <property type="match status" value="1"/>
</dbReference>
<dbReference type="InterPro" id="IPR008979">
    <property type="entry name" value="Galactose-bd-like_sf"/>
</dbReference>
<name>A0A7V4XTS3_9BACT</name>
<accession>A0A7V4XTS3</accession>
<organism evidence="2">
    <name type="scientific">Acidobacterium capsulatum</name>
    <dbReference type="NCBI Taxonomy" id="33075"/>
    <lineage>
        <taxon>Bacteria</taxon>
        <taxon>Pseudomonadati</taxon>
        <taxon>Acidobacteriota</taxon>
        <taxon>Terriglobia</taxon>
        <taxon>Terriglobales</taxon>
        <taxon>Acidobacteriaceae</taxon>
        <taxon>Acidobacterium</taxon>
    </lineage>
</organism>
<gene>
    <name evidence="2" type="ORF">ENW50_10030</name>
</gene>
<evidence type="ECO:0008006" key="3">
    <source>
        <dbReference type="Google" id="ProtNLM"/>
    </source>
</evidence>
<protein>
    <recommendedName>
        <fullName evidence="3">CBM-cenC domain-containing protein</fullName>
    </recommendedName>
</protein>